<keyword evidence="2" id="KW-1015">Disulfide bond</keyword>
<dbReference type="STRING" id="456900.A0A195D0W7"/>
<gene>
    <name evidence="5" type="ORF">ALC62_02586</name>
</gene>
<dbReference type="GO" id="GO:0033897">
    <property type="term" value="F:ribonuclease T2 activity"/>
    <property type="evidence" value="ECO:0007669"/>
    <property type="project" value="InterPro"/>
</dbReference>
<dbReference type="GO" id="GO:0006401">
    <property type="term" value="P:RNA catabolic process"/>
    <property type="evidence" value="ECO:0007669"/>
    <property type="project" value="TreeGrafter"/>
</dbReference>
<dbReference type="EMBL" id="KQ977004">
    <property type="protein sequence ID" value="KYN06507.1"/>
    <property type="molecule type" value="Genomic_DNA"/>
</dbReference>
<evidence type="ECO:0000256" key="2">
    <source>
        <dbReference type="ARBA" id="ARBA00023157"/>
    </source>
</evidence>
<evidence type="ECO:0000256" key="4">
    <source>
        <dbReference type="RuleBase" id="RU004328"/>
    </source>
</evidence>
<protein>
    <submittedName>
        <fullName evidence="5">Ribonuclease Oy</fullName>
    </submittedName>
</protein>
<dbReference type="InterPro" id="IPR001568">
    <property type="entry name" value="RNase_T2-like"/>
</dbReference>
<name>A0A195D0W7_9HYME</name>
<dbReference type="Gene3D" id="3.90.730.10">
    <property type="entry name" value="Ribonuclease T2-like"/>
    <property type="match status" value="1"/>
</dbReference>
<dbReference type="OrthoDB" id="435754at2759"/>
<feature type="active site" evidence="3">
    <location>
        <position position="77"/>
    </location>
</feature>
<feature type="active site" evidence="3">
    <location>
        <position position="130"/>
    </location>
</feature>
<keyword evidence="6" id="KW-1185">Reference proteome</keyword>
<evidence type="ECO:0000256" key="1">
    <source>
        <dbReference type="ARBA" id="ARBA00007469"/>
    </source>
</evidence>
<sequence length="256" mass="30098">MYKYSIVSCIVLIYLLCITHGRWIGRKNIKQKSRNEYDVLIFTQRWPLTTCFVWESQSRPNETHSCSLPKRNQWTIHGIWPTIYNEIGPQFCNNSLSFNSTALAPIENELKQNWLDIQKGSKPYSFWKHEWDKHGTCAISVQELNSEFKYFQTALKLLDNYNMINILAKANILPGNRYTVQNYLTGIKKVLNKRGQVMCVVNQKTKTSYVEEIRICFNKTLQLVDCDGIYKFPTNCNRSQEIVYPNIVPHYYVKQT</sequence>
<dbReference type="SUPFAM" id="SSF55895">
    <property type="entry name" value="Ribonuclease Rh-like"/>
    <property type="match status" value="1"/>
</dbReference>
<organism evidence="5 6">
    <name type="scientific">Cyphomyrmex costatus</name>
    <dbReference type="NCBI Taxonomy" id="456900"/>
    <lineage>
        <taxon>Eukaryota</taxon>
        <taxon>Metazoa</taxon>
        <taxon>Ecdysozoa</taxon>
        <taxon>Arthropoda</taxon>
        <taxon>Hexapoda</taxon>
        <taxon>Insecta</taxon>
        <taxon>Pterygota</taxon>
        <taxon>Neoptera</taxon>
        <taxon>Endopterygota</taxon>
        <taxon>Hymenoptera</taxon>
        <taxon>Apocrita</taxon>
        <taxon>Aculeata</taxon>
        <taxon>Formicoidea</taxon>
        <taxon>Formicidae</taxon>
        <taxon>Myrmicinae</taxon>
        <taxon>Cyphomyrmex</taxon>
    </lineage>
</organism>
<feature type="active site" evidence="3">
    <location>
        <position position="134"/>
    </location>
</feature>
<evidence type="ECO:0000256" key="3">
    <source>
        <dbReference type="PIRSR" id="PIRSR633697-1"/>
    </source>
</evidence>
<dbReference type="Proteomes" id="UP000078542">
    <property type="component" value="Unassembled WGS sequence"/>
</dbReference>
<dbReference type="PANTHER" id="PTHR11240:SF22">
    <property type="entry name" value="RIBONUCLEASE T2"/>
    <property type="match status" value="1"/>
</dbReference>
<dbReference type="CDD" id="cd01061">
    <property type="entry name" value="RNase_T2_euk"/>
    <property type="match status" value="1"/>
</dbReference>
<dbReference type="GO" id="GO:0003723">
    <property type="term" value="F:RNA binding"/>
    <property type="evidence" value="ECO:0007669"/>
    <property type="project" value="InterPro"/>
</dbReference>
<dbReference type="KEGG" id="ccoa:108782967"/>
<dbReference type="PROSITE" id="PS00531">
    <property type="entry name" value="RNASE_T2_2"/>
    <property type="match status" value="1"/>
</dbReference>
<dbReference type="InterPro" id="IPR033130">
    <property type="entry name" value="RNase_T2_His_AS_2"/>
</dbReference>
<evidence type="ECO:0000313" key="5">
    <source>
        <dbReference type="EMBL" id="KYN06507.1"/>
    </source>
</evidence>
<dbReference type="AlphaFoldDB" id="A0A195D0W7"/>
<dbReference type="GO" id="GO:0005576">
    <property type="term" value="C:extracellular region"/>
    <property type="evidence" value="ECO:0007669"/>
    <property type="project" value="TreeGrafter"/>
</dbReference>
<dbReference type="InterPro" id="IPR036430">
    <property type="entry name" value="RNase_T2-like_sf"/>
</dbReference>
<dbReference type="InterPro" id="IPR033697">
    <property type="entry name" value="Ribonuclease_T2_eukaryotic"/>
</dbReference>
<proteinExistence type="inferred from homology"/>
<comment type="similarity">
    <text evidence="1 4">Belongs to the RNase T2 family.</text>
</comment>
<dbReference type="PANTHER" id="PTHR11240">
    <property type="entry name" value="RIBONUCLEASE T2"/>
    <property type="match status" value="1"/>
</dbReference>
<reference evidence="5 6" key="1">
    <citation type="submission" date="2016-03" db="EMBL/GenBank/DDBJ databases">
        <title>Cyphomyrmex costatus WGS genome.</title>
        <authorList>
            <person name="Nygaard S."/>
            <person name="Hu H."/>
            <person name="Boomsma J."/>
            <person name="Zhang G."/>
        </authorList>
    </citation>
    <scope>NUCLEOTIDE SEQUENCE [LARGE SCALE GENOMIC DNA]</scope>
    <source>
        <strain evidence="5">MS0001</strain>
        <tissue evidence="5">Whole body</tissue>
    </source>
</reference>
<evidence type="ECO:0000313" key="6">
    <source>
        <dbReference type="Proteomes" id="UP000078542"/>
    </source>
</evidence>
<dbReference type="Pfam" id="PF00445">
    <property type="entry name" value="Ribonuclease_T2"/>
    <property type="match status" value="1"/>
</dbReference>
<accession>A0A195D0W7</accession>